<gene>
    <name evidence="2" type="ORF">SD10_27180</name>
</gene>
<dbReference type="InterPro" id="IPR013211">
    <property type="entry name" value="LVIVD"/>
</dbReference>
<sequence>MKTNRLLLLVLPFLSLAGCTDNCKETRTFRRYSPVTFTANQLRQGVQIVPPQALVNPGKIYTKDQYLFINELKEGIHIIDNRNPSAPTPVAFVRIPGNGDMAVRDNILYADSYMDLVAFDISNPASIKPINRVQNVFPSGSFEGGWWSFDNTNQMVYDQKVSYVTETVDTNCEENVGPTAGWVTGVFFNAQASSAGSDKSSGSSTTNGVAGSMARFALYNDYLYTVNQSTMQLFDIKNPAEPKVGNAIQMGWGIETIFPYKDKLFIGSQTGMFIYDNTNPEKPERLSVFQHARVCDPVVVHDNLAYVTLRSGNQCGGFTNQLDIVDISDLANPRLLKSYPMRNPHGLGVAYPNLFICEGAYGLKSFDIADAMNVKQLQHIDDLNAFDVIPLEKSLLMIGKDGFYQFDATNPRQLRPLSHIPISRPSYY</sequence>
<dbReference type="EMBL" id="CP010429">
    <property type="protein sequence ID" value="AKD58039.1"/>
    <property type="molecule type" value="Genomic_DNA"/>
</dbReference>
<evidence type="ECO:0000256" key="1">
    <source>
        <dbReference type="SAM" id="SignalP"/>
    </source>
</evidence>
<accession>A0A0E4A0R1</accession>
<reference evidence="2 3" key="1">
    <citation type="journal article" date="2014" name="Curr. Microbiol.">
        <title>Spirosoma radiotolerans sp. nov., a gamma-radiation-resistant bacterium isolated from gamma ray-irradiated soil.</title>
        <authorList>
            <person name="Lee J.J."/>
            <person name="Srinivasan S."/>
            <person name="Lim S."/>
            <person name="Joe M."/>
            <person name="Im S."/>
            <person name="Bae S.I."/>
            <person name="Park K.R."/>
            <person name="Han J.H."/>
            <person name="Park S.H."/>
            <person name="Joo B.M."/>
            <person name="Park S.J."/>
            <person name="Kim M.K."/>
        </authorList>
    </citation>
    <scope>NUCLEOTIDE SEQUENCE [LARGE SCALE GENOMIC DNA]</scope>
    <source>
        <strain evidence="2 3">DG5A</strain>
    </source>
</reference>
<name>A0A0E4A0R1_9BACT</name>
<proteinExistence type="predicted"/>
<feature type="signal peptide" evidence="1">
    <location>
        <begin position="1"/>
        <end position="17"/>
    </location>
</feature>
<dbReference type="STRING" id="1379870.SD10_27180"/>
<keyword evidence="3" id="KW-1185">Reference proteome</keyword>
<dbReference type="InterPro" id="IPR011047">
    <property type="entry name" value="Quinoprotein_ADH-like_sf"/>
</dbReference>
<evidence type="ECO:0000313" key="2">
    <source>
        <dbReference type="EMBL" id="AKD58039.1"/>
    </source>
</evidence>
<evidence type="ECO:0000313" key="3">
    <source>
        <dbReference type="Proteomes" id="UP000033054"/>
    </source>
</evidence>
<dbReference type="SUPFAM" id="SSF50998">
    <property type="entry name" value="Quinoprotein alcohol dehydrogenase-like"/>
    <property type="match status" value="1"/>
</dbReference>
<dbReference type="KEGG" id="srd:SD10_27180"/>
<dbReference type="PATRIC" id="fig|1379870.5.peg.5860"/>
<dbReference type="HOGENOM" id="CLU_631355_0_0_10"/>
<dbReference type="PROSITE" id="PS51257">
    <property type="entry name" value="PROKAR_LIPOPROTEIN"/>
    <property type="match status" value="1"/>
</dbReference>
<dbReference type="OrthoDB" id="1521841at2"/>
<keyword evidence="1" id="KW-0732">Signal</keyword>
<dbReference type="Pfam" id="PF08309">
    <property type="entry name" value="LVIVD"/>
    <property type="match status" value="2"/>
</dbReference>
<dbReference type="RefSeq" id="WP_046578431.1">
    <property type="nucleotide sequence ID" value="NZ_CP010429.1"/>
</dbReference>
<protein>
    <recommendedName>
        <fullName evidence="4">LVIVD repeat-containing protein</fullName>
    </recommendedName>
</protein>
<feature type="chain" id="PRO_5002417097" description="LVIVD repeat-containing protein" evidence="1">
    <location>
        <begin position="18"/>
        <end position="428"/>
    </location>
</feature>
<dbReference type="AlphaFoldDB" id="A0A0E4A0R1"/>
<dbReference type="Proteomes" id="UP000033054">
    <property type="component" value="Chromosome"/>
</dbReference>
<evidence type="ECO:0008006" key="4">
    <source>
        <dbReference type="Google" id="ProtNLM"/>
    </source>
</evidence>
<organism evidence="2 3">
    <name type="scientific">Spirosoma radiotolerans</name>
    <dbReference type="NCBI Taxonomy" id="1379870"/>
    <lineage>
        <taxon>Bacteria</taxon>
        <taxon>Pseudomonadati</taxon>
        <taxon>Bacteroidota</taxon>
        <taxon>Cytophagia</taxon>
        <taxon>Cytophagales</taxon>
        <taxon>Cytophagaceae</taxon>
        <taxon>Spirosoma</taxon>
    </lineage>
</organism>